<protein>
    <recommendedName>
        <fullName evidence="2">UPF0291 protein SAMN05216352_101583</fullName>
    </recommendedName>
</protein>
<dbReference type="HAMAP" id="MF_01103">
    <property type="entry name" value="UPF0291"/>
    <property type="match status" value="1"/>
</dbReference>
<dbReference type="SUPFAM" id="SSF158221">
    <property type="entry name" value="YnzC-like"/>
    <property type="match status" value="1"/>
</dbReference>
<dbReference type="AlphaFoldDB" id="A0A1G8D7G9"/>
<dbReference type="PANTHER" id="PTHR37300:SF2">
    <property type="entry name" value="UPF0291 PROTEIN BC_1827"/>
    <property type="match status" value="1"/>
</dbReference>
<accession>A0A1G8D7G9</accession>
<comment type="similarity">
    <text evidence="2">Belongs to the UPF0291 family.</text>
</comment>
<dbReference type="RefSeq" id="WP_091580587.1">
    <property type="nucleotide sequence ID" value="NZ_FNDU01000001.1"/>
</dbReference>
<dbReference type="Gene3D" id="1.10.287.540">
    <property type="entry name" value="Helix hairpin bin"/>
    <property type="match status" value="1"/>
</dbReference>
<evidence type="ECO:0000256" key="2">
    <source>
        <dbReference type="HAMAP-Rule" id="MF_01103"/>
    </source>
</evidence>
<dbReference type="Proteomes" id="UP000199017">
    <property type="component" value="Unassembled WGS sequence"/>
</dbReference>
<dbReference type="InterPro" id="IPR009242">
    <property type="entry name" value="DUF896"/>
</dbReference>
<reference evidence="4 5" key="1">
    <citation type="submission" date="2016-10" db="EMBL/GenBank/DDBJ databases">
        <authorList>
            <person name="de Groot N.N."/>
        </authorList>
    </citation>
    <scope>NUCLEOTIDE SEQUENCE [LARGE SCALE GENOMIC DNA]</scope>
    <source>
        <strain evidence="5">P4B,CCM 7963,CECT 7998,DSM 25260,IBRC-M 10614,KCTC 13821</strain>
    </source>
</reference>
<dbReference type="EMBL" id="FNDU01000001">
    <property type="protein sequence ID" value="SDH53682.1"/>
    <property type="molecule type" value="Genomic_DNA"/>
</dbReference>
<dbReference type="Pfam" id="PF05979">
    <property type="entry name" value="DUF896"/>
    <property type="match status" value="1"/>
</dbReference>
<evidence type="ECO:0000256" key="3">
    <source>
        <dbReference type="SAM" id="MobiDB-lite"/>
    </source>
</evidence>
<dbReference type="PANTHER" id="PTHR37300">
    <property type="entry name" value="UPF0291 PROTEIN CBO2609/CLC_2481"/>
    <property type="match status" value="1"/>
</dbReference>
<evidence type="ECO:0000313" key="4">
    <source>
        <dbReference type="EMBL" id="SDH53682.1"/>
    </source>
</evidence>
<evidence type="ECO:0000313" key="5">
    <source>
        <dbReference type="Proteomes" id="UP000199017"/>
    </source>
</evidence>
<dbReference type="STRING" id="930129.SAMN05216352_101583"/>
<proteinExistence type="inferred from homology"/>
<gene>
    <name evidence="4" type="ORF">SAMN05216352_101583</name>
</gene>
<organism evidence="4 5">
    <name type="scientific">Alteribacillus bidgolensis</name>
    <dbReference type="NCBI Taxonomy" id="930129"/>
    <lineage>
        <taxon>Bacteria</taxon>
        <taxon>Bacillati</taxon>
        <taxon>Bacillota</taxon>
        <taxon>Bacilli</taxon>
        <taxon>Bacillales</taxon>
        <taxon>Bacillaceae</taxon>
        <taxon>Alteribacillus</taxon>
    </lineage>
</organism>
<evidence type="ECO:0000256" key="1">
    <source>
        <dbReference type="ARBA" id="ARBA00022490"/>
    </source>
</evidence>
<feature type="region of interest" description="Disordered" evidence="3">
    <location>
        <begin position="52"/>
        <end position="79"/>
    </location>
</feature>
<keyword evidence="1 2" id="KW-0963">Cytoplasm</keyword>
<name>A0A1G8D7G9_9BACI</name>
<keyword evidence="5" id="KW-1185">Reference proteome</keyword>
<sequence length="79" mass="9272">MLSQEKIARINELANRSKTTGLTEQEEKEQKMLRQEYLSKFRSSFKSQLQSVKVVDPNGKDVTPDQLVKTKRNNLNYRQ</sequence>
<dbReference type="OrthoDB" id="390105at2"/>
<dbReference type="GO" id="GO:0005737">
    <property type="term" value="C:cytoplasm"/>
    <property type="evidence" value="ECO:0007669"/>
    <property type="project" value="UniProtKB-SubCell"/>
</dbReference>
<comment type="subcellular location">
    <subcellularLocation>
        <location evidence="2">Cytoplasm</location>
    </subcellularLocation>
</comment>